<dbReference type="InterPro" id="IPR002156">
    <property type="entry name" value="RNaseH_domain"/>
</dbReference>
<gene>
    <name evidence="4" type="ORF">FSB_LOCUS35208</name>
</gene>
<sequence length="925" mass="104038">MCEREAEGHAVAAYTKRFHLPPTPAIIEALAARAAVHLALELKLDQVSFEGDSDIIIKALQSSEANFTSYGHIIEETQDKSKPPPVHRQTVPHRTASRLLAAAAAAARSRHAPTPAAGSLVPVRLFRLSDLPSTMDKFVIRKPKDSSSSSSSKRICVDLNNLPSDPRLREPISSYHPNDQDNIRRAYIQKGPCQIVPYNLPQTEIGGSMRRFNPDWQDVGKQAGGDTFVRTGFKLWHKKEKLRTHVGGVNSAHNQAVKKCEDLMKPNQHINNVFVKQTKEEKIKYRIQLNATVDCIRFLLRQGLAFRGHDESLDSSAKGNFLELLQFLVDHNESINEVIQNAPKNNKLTHPNIQKDIVNAAACETTNAIIKDLDNGFFSVLVDESRDTSIKEQMAVVLRYVDKKGNVTERFLGIVHVTDTTALSLKVAIESLFSKHGLSLSRLRGQGYDGASNMQGEFNGLKALILRENESAYYVHCFAHQLQLTLVAVAKNHNVIAEFFCLVAKLINIVGGSCKRRNALRDAQFVEIEKALDMGELKSGQGLNQETNLKRAGDTRWGSHYGTIINLILMFSASVQVLEIILEDGTSYEQKGDARYTLKLIISFEFAFALHLMKNILGVTNELSIALQKKNQNIVNAITLVNMSKKRLQMMRDNGWESLLAEVLLFCDKHDIPILNMDEIFVVGGRLRRQTPQITNLHHFRVELFYTVIDMQLQELNNRFSEANTELLLCMACLNPSNLFCAFDKQKLIRLAELYPSDFSESDLMALDIQLQNYIVDMQSNDMFLELNGIDELARKMVETEKDVTYPLVYLLVKLVLTLPVATATVERRMATGRIGTGSWVPRPRPALWVGSPETAPPRMSGQHAPPRTRPEEPRPAPKHTSPSPNRRKKNSDFVRGCRHEGERERDGGVVRCWLQREAVRWLAA</sequence>
<feature type="domain" description="DUF4371" evidence="3">
    <location>
        <begin position="226"/>
        <end position="460"/>
    </location>
</feature>
<dbReference type="InterPro" id="IPR055298">
    <property type="entry name" value="AtLOH3-like"/>
</dbReference>
<organism evidence="4">
    <name type="scientific">Fagus sylvatica</name>
    <name type="common">Beechnut</name>
    <dbReference type="NCBI Taxonomy" id="28930"/>
    <lineage>
        <taxon>Eukaryota</taxon>
        <taxon>Viridiplantae</taxon>
        <taxon>Streptophyta</taxon>
        <taxon>Embryophyta</taxon>
        <taxon>Tracheophyta</taxon>
        <taxon>Spermatophyta</taxon>
        <taxon>Magnoliopsida</taxon>
        <taxon>eudicotyledons</taxon>
        <taxon>Gunneridae</taxon>
        <taxon>Pentapetalae</taxon>
        <taxon>rosids</taxon>
        <taxon>fabids</taxon>
        <taxon>Fagales</taxon>
        <taxon>Fagaceae</taxon>
        <taxon>Fagus</taxon>
    </lineage>
</organism>
<feature type="region of interest" description="Disordered" evidence="1">
    <location>
        <begin position="846"/>
        <end position="909"/>
    </location>
</feature>
<dbReference type="SUPFAM" id="SSF53098">
    <property type="entry name" value="Ribonuclease H-like"/>
    <property type="match status" value="1"/>
</dbReference>
<evidence type="ECO:0008006" key="5">
    <source>
        <dbReference type="Google" id="ProtNLM"/>
    </source>
</evidence>
<dbReference type="Pfam" id="PF13456">
    <property type="entry name" value="RVT_3"/>
    <property type="match status" value="1"/>
</dbReference>
<name>A0A2N9GYG2_FAGSY</name>
<dbReference type="Pfam" id="PF14291">
    <property type="entry name" value="DUF4371"/>
    <property type="match status" value="1"/>
</dbReference>
<evidence type="ECO:0000259" key="2">
    <source>
        <dbReference type="Pfam" id="PF13456"/>
    </source>
</evidence>
<dbReference type="PANTHER" id="PTHR11697">
    <property type="entry name" value="GENERAL TRANSCRIPTION FACTOR 2-RELATED ZINC FINGER PROTEIN"/>
    <property type="match status" value="1"/>
</dbReference>
<protein>
    <recommendedName>
        <fullName evidence="5">DUF4371 domain-containing protein</fullName>
    </recommendedName>
</protein>
<dbReference type="AlphaFoldDB" id="A0A2N9GYG2"/>
<dbReference type="EMBL" id="OIVN01002900">
    <property type="protein sequence ID" value="SPD07326.1"/>
    <property type="molecule type" value="Genomic_DNA"/>
</dbReference>
<evidence type="ECO:0000313" key="4">
    <source>
        <dbReference type="EMBL" id="SPD07326.1"/>
    </source>
</evidence>
<dbReference type="InterPro" id="IPR012337">
    <property type="entry name" value="RNaseH-like_sf"/>
</dbReference>
<feature type="domain" description="RNase H type-1" evidence="2">
    <location>
        <begin position="4"/>
        <end position="79"/>
    </location>
</feature>
<accession>A0A2N9GYG2</accession>
<dbReference type="GO" id="GO:0003676">
    <property type="term" value="F:nucleic acid binding"/>
    <property type="evidence" value="ECO:0007669"/>
    <property type="project" value="InterPro"/>
</dbReference>
<evidence type="ECO:0000256" key="1">
    <source>
        <dbReference type="SAM" id="MobiDB-lite"/>
    </source>
</evidence>
<feature type="region of interest" description="Disordered" evidence="1">
    <location>
        <begin position="141"/>
        <end position="179"/>
    </location>
</feature>
<dbReference type="InterPro" id="IPR025398">
    <property type="entry name" value="DUF4371"/>
</dbReference>
<feature type="compositionally biased region" description="Basic and acidic residues" evidence="1">
    <location>
        <begin position="891"/>
        <end position="909"/>
    </location>
</feature>
<reference evidence="4" key="1">
    <citation type="submission" date="2018-02" db="EMBL/GenBank/DDBJ databases">
        <authorList>
            <person name="Cohen D.B."/>
            <person name="Kent A.D."/>
        </authorList>
    </citation>
    <scope>NUCLEOTIDE SEQUENCE</scope>
</reference>
<evidence type="ECO:0000259" key="3">
    <source>
        <dbReference type="Pfam" id="PF14291"/>
    </source>
</evidence>
<proteinExistence type="predicted"/>
<dbReference type="PANTHER" id="PTHR11697:SF230">
    <property type="entry name" value="ZINC FINGER, MYM DOMAIN CONTAINING 1"/>
    <property type="match status" value="1"/>
</dbReference>
<dbReference type="GO" id="GO:0004523">
    <property type="term" value="F:RNA-DNA hybrid ribonuclease activity"/>
    <property type="evidence" value="ECO:0007669"/>
    <property type="project" value="InterPro"/>
</dbReference>